<gene>
    <name evidence="2" type="ORF">GCWU000321_00868</name>
</gene>
<dbReference type="HOGENOM" id="CLU_149134_0_0_9"/>
<comment type="caution">
    <text evidence="2">The sequence shown here is derived from an EMBL/GenBank/DDBJ whole genome shotgun (WGS) entry which is preliminary data.</text>
</comment>
<dbReference type="eggNOG" id="ENOG502ZX5H">
    <property type="taxonomic scope" value="Bacteria"/>
</dbReference>
<feature type="transmembrane region" description="Helical" evidence="1">
    <location>
        <begin position="12"/>
        <end position="29"/>
    </location>
</feature>
<protein>
    <submittedName>
        <fullName evidence="2">Uncharacterized protein</fullName>
    </submittedName>
</protein>
<dbReference type="AlphaFoldDB" id="C9LMV8"/>
<sequence length="154" mass="15996">MKEELIMHIKRVGVALMAAAMIGTGVFSGVSASGLGSILGGIVKVGGIGFLVDKYGESLNSAINSVMMKEGAGTNYATKVVPIVSIGNRGYIGAAQVIGDADQVEKVEAVGQLEISWNNKLFRIKGLIPMDSKNPTSFSRVQGVGVSAVIDVRV</sequence>
<evidence type="ECO:0000313" key="2">
    <source>
        <dbReference type="EMBL" id="EEW96894.1"/>
    </source>
</evidence>
<keyword evidence="3" id="KW-1185">Reference proteome</keyword>
<evidence type="ECO:0000256" key="1">
    <source>
        <dbReference type="SAM" id="Phobius"/>
    </source>
</evidence>
<name>C9LMV8_9FIRM</name>
<accession>C9LMV8</accession>
<evidence type="ECO:0000313" key="3">
    <source>
        <dbReference type="Proteomes" id="UP000004736"/>
    </source>
</evidence>
<organism evidence="2 3">
    <name type="scientific">Dialister invisus DSM 15470</name>
    <dbReference type="NCBI Taxonomy" id="592028"/>
    <lineage>
        <taxon>Bacteria</taxon>
        <taxon>Bacillati</taxon>
        <taxon>Bacillota</taxon>
        <taxon>Negativicutes</taxon>
        <taxon>Veillonellales</taxon>
        <taxon>Veillonellaceae</taxon>
        <taxon>Dialister</taxon>
    </lineage>
</organism>
<proteinExistence type="predicted"/>
<dbReference type="STRING" id="592028.GCWU000321_00868"/>
<keyword evidence="1" id="KW-0472">Membrane</keyword>
<dbReference type="EMBL" id="ACIM02000001">
    <property type="protein sequence ID" value="EEW96894.1"/>
    <property type="molecule type" value="Genomic_DNA"/>
</dbReference>
<keyword evidence="1" id="KW-1133">Transmembrane helix</keyword>
<reference evidence="2" key="1">
    <citation type="submission" date="2009-09" db="EMBL/GenBank/DDBJ databases">
        <authorList>
            <person name="Weinstock G."/>
            <person name="Sodergren E."/>
            <person name="Clifton S."/>
            <person name="Fulton L."/>
            <person name="Fulton B."/>
            <person name="Courtney L."/>
            <person name="Fronick C."/>
            <person name="Harrison M."/>
            <person name="Strong C."/>
            <person name="Farmer C."/>
            <person name="Delahaunty K."/>
            <person name="Markovic C."/>
            <person name="Hall O."/>
            <person name="Minx P."/>
            <person name="Tomlinson C."/>
            <person name="Mitreva M."/>
            <person name="Nelson J."/>
            <person name="Hou S."/>
            <person name="Wollam A."/>
            <person name="Pepin K.H."/>
            <person name="Johnson M."/>
            <person name="Bhonagiri V."/>
            <person name="Nash W.E."/>
            <person name="Warren W."/>
            <person name="Chinwalla A."/>
            <person name="Mardis E.R."/>
            <person name="Wilson R.K."/>
        </authorList>
    </citation>
    <scope>NUCLEOTIDE SEQUENCE [LARGE SCALE GENOMIC DNA]</scope>
    <source>
        <strain evidence="2">DSM 15470</strain>
    </source>
</reference>
<keyword evidence="1" id="KW-0812">Transmembrane</keyword>
<dbReference type="Proteomes" id="UP000004736">
    <property type="component" value="Unassembled WGS sequence"/>
</dbReference>